<evidence type="ECO:0000256" key="7">
    <source>
        <dbReference type="SAM" id="Phobius"/>
    </source>
</evidence>
<reference evidence="8" key="1">
    <citation type="submission" date="2023-03" db="EMBL/GenBank/DDBJ databases">
        <title>Mating type loci evolution in Malassezia.</title>
        <authorList>
            <person name="Coelho M.A."/>
        </authorList>
    </citation>
    <scope>NUCLEOTIDE SEQUENCE</scope>
    <source>
        <strain evidence="8">CBS 11721</strain>
    </source>
</reference>
<dbReference type="InterPro" id="IPR049941">
    <property type="entry name" value="LPLAT_7/PORCN-like"/>
</dbReference>
<dbReference type="EMBL" id="CP119878">
    <property type="protein sequence ID" value="WFD34976.1"/>
    <property type="molecule type" value="Genomic_DNA"/>
</dbReference>
<protein>
    <submittedName>
        <fullName evidence="8">Uncharacterized protein</fullName>
    </submittedName>
</protein>
<dbReference type="GO" id="GO:0016020">
    <property type="term" value="C:membrane"/>
    <property type="evidence" value="ECO:0007669"/>
    <property type="project" value="UniProtKB-SubCell"/>
</dbReference>
<keyword evidence="5 7" id="KW-0472">Membrane</keyword>
<comment type="subcellular location">
    <subcellularLocation>
        <location evidence="1">Membrane</location>
        <topology evidence="1">Multi-pass membrane protein</topology>
    </subcellularLocation>
</comment>
<dbReference type="GO" id="GO:0003841">
    <property type="term" value="F:1-acylglycerol-3-phosphate O-acyltransferase activity"/>
    <property type="evidence" value="ECO:0007669"/>
    <property type="project" value="TreeGrafter"/>
</dbReference>
<keyword evidence="3 7" id="KW-0812">Transmembrane</keyword>
<dbReference type="AlphaFoldDB" id="A0AAF0EVA0"/>
<keyword evidence="2" id="KW-0808">Transferase</keyword>
<evidence type="ECO:0000256" key="4">
    <source>
        <dbReference type="ARBA" id="ARBA00022989"/>
    </source>
</evidence>
<organism evidence="8 9">
    <name type="scientific">Malassezia cuniculi</name>
    <dbReference type="NCBI Taxonomy" id="948313"/>
    <lineage>
        <taxon>Eukaryota</taxon>
        <taxon>Fungi</taxon>
        <taxon>Dikarya</taxon>
        <taxon>Basidiomycota</taxon>
        <taxon>Ustilaginomycotina</taxon>
        <taxon>Malasseziomycetes</taxon>
        <taxon>Malasseziales</taxon>
        <taxon>Malasseziaceae</taxon>
        <taxon>Malassezia</taxon>
    </lineage>
</organism>
<dbReference type="Proteomes" id="UP001219933">
    <property type="component" value="Chromosome 2"/>
</dbReference>
<feature type="transmembrane region" description="Helical" evidence="7">
    <location>
        <begin position="411"/>
        <end position="435"/>
    </location>
</feature>
<dbReference type="GO" id="GO:0047184">
    <property type="term" value="F:1-acylglycerophosphocholine O-acyltransferase activity"/>
    <property type="evidence" value="ECO:0007669"/>
    <property type="project" value="TreeGrafter"/>
</dbReference>
<proteinExistence type="predicted"/>
<sequence length="480" mass="53642">MDLHQKVDDFAASIGVPPDNIKLVSCLLFSWAVAPLLPLLPSPNAKHLANIGLSLFFLVGVLRLYEGTVQLLATALLVYVMVKFRIGGKNMPWFVFVVQMSHMTYTHIHRQIADIPRTTLEISAMQMVLCMNLTTFAWDCYDGGRPIEKLDAEQAAVRIEKLPSLIEFYGYCFFFPGVLVGPSNRYANYKAWSTGALYGYKMPNGRLAASLVQLAIAVVSLIAVAVIAPSWQYDQLIDPKHPVSSAPFLQRVLHMQLSGFAARFPYYGAWSLANAGCIMSGMGYNGLNDDGKPRWNRCANLDIPAIEFANNIKELADAWNINTSVWLRNYVYKRVTPPGKNPGAASSMITFLVSALWHGLYPGYFYTFVYLGFLQQTAKLYRKAFRPVFYENVRTPNPSFTTLANYSPAQLAYSTAGIIVNQLALNFAAAPFMVLTMIDSTRVYNAVYWYGVIGVLVSLGATQLGFIRFMRQFHIKNKAQ</sequence>
<accession>A0AAF0EVA0</accession>
<gene>
    <name evidence="8" type="ORF">MCUN1_001822</name>
</gene>
<feature type="transmembrane region" description="Helical" evidence="7">
    <location>
        <begin position="447"/>
        <end position="470"/>
    </location>
</feature>
<dbReference type="Pfam" id="PF03062">
    <property type="entry name" value="MBOAT"/>
    <property type="match status" value="1"/>
</dbReference>
<evidence type="ECO:0000256" key="3">
    <source>
        <dbReference type="ARBA" id="ARBA00022692"/>
    </source>
</evidence>
<name>A0AAF0EVA0_9BASI</name>
<keyword evidence="4 7" id="KW-1133">Transmembrane helix</keyword>
<evidence type="ECO:0000256" key="5">
    <source>
        <dbReference type="ARBA" id="ARBA00023136"/>
    </source>
</evidence>
<evidence type="ECO:0000313" key="9">
    <source>
        <dbReference type="Proteomes" id="UP001219933"/>
    </source>
</evidence>
<feature type="transmembrane region" description="Helical" evidence="7">
    <location>
        <begin position="348"/>
        <end position="373"/>
    </location>
</feature>
<keyword evidence="9" id="KW-1185">Reference proteome</keyword>
<keyword evidence="6" id="KW-0012">Acyltransferase</keyword>
<evidence type="ECO:0000256" key="2">
    <source>
        <dbReference type="ARBA" id="ARBA00022679"/>
    </source>
</evidence>
<feature type="transmembrane region" description="Helical" evidence="7">
    <location>
        <begin position="71"/>
        <end position="86"/>
    </location>
</feature>
<evidence type="ECO:0000256" key="1">
    <source>
        <dbReference type="ARBA" id="ARBA00004141"/>
    </source>
</evidence>
<feature type="transmembrane region" description="Helical" evidence="7">
    <location>
        <begin position="20"/>
        <end position="40"/>
    </location>
</feature>
<feature type="transmembrane region" description="Helical" evidence="7">
    <location>
        <begin position="207"/>
        <end position="228"/>
    </location>
</feature>
<dbReference type="GO" id="GO:0030258">
    <property type="term" value="P:lipid modification"/>
    <property type="evidence" value="ECO:0007669"/>
    <property type="project" value="TreeGrafter"/>
</dbReference>
<dbReference type="PANTHER" id="PTHR13906:SF4">
    <property type="entry name" value="LYSOPHOSPHOLIPID ACYLTRANSFERASE 6"/>
    <property type="match status" value="1"/>
</dbReference>
<dbReference type="GO" id="GO:0005783">
    <property type="term" value="C:endoplasmic reticulum"/>
    <property type="evidence" value="ECO:0007669"/>
    <property type="project" value="TreeGrafter"/>
</dbReference>
<evidence type="ECO:0000256" key="6">
    <source>
        <dbReference type="ARBA" id="ARBA00023315"/>
    </source>
</evidence>
<dbReference type="PANTHER" id="PTHR13906">
    <property type="entry name" value="PORCUPINE"/>
    <property type="match status" value="1"/>
</dbReference>
<dbReference type="GO" id="GO:0046474">
    <property type="term" value="P:glycerophospholipid biosynthetic process"/>
    <property type="evidence" value="ECO:0007669"/>
    <property type="project" value="TreeGrafter"/>
</dbReference>
<dbReference type="InterPro" id="IPR004299">
    <property type="entry name" value="MBOAT_fam"/>
</dbReference>
<evidence type="ECO:0000313" key="8">
    <source>
        <dbReference type="EMBL" id="WFD34976.1"/>
    </source>
</evidence>